<evidence type="ECO:0000313" key="3">
    <source>
        <dbReference type="Proteomes" id="UP000186817"/>
    </source>
</evidence>
<protein>
    <submittedName>
        <fullName evidence="2">Uncharacterized protein</fullName>
    </submittedName>
</protein>
<gene>
    <name evidence="2" type="ORF">AK812_SmicGene46118</name>
</gene>
<feature type="non-terminal residue" evidence="2">
    <location>
        <position position="31"/>
    </location>
</feature>
<sequence length="31" mass="3236">MPATVRRPRDRSYCSAQGLSPGDGGTSKVKG</sequence>
<accession>A0A1Q9BUI7</accession>
<proteinExistence type="predicted"/>
<dbReference type="EMBL" id="LSRX01003845">
    <property type="protein sequence ID" value="OLP74363.1"/>
    <property type="molecule type" value="Genomic_DNA"/>
</dbReference>
<dbReference type="AlphaFoldDB" id="A0A1Q9BUI7"/>
<feature type="region of interest" description="Disordered" evidence="1">
    <location>
        <begin position="1"/>
        <end position="31"/>
    </location>
</feature>
<evidence type="ECO:0000313" key="2">
    <source>
        <dbReference type="EMBL" id="OLP74363.1"/>
    </source>
</evidence>
<evidence type="ECO:0000256" key="1">
    <source>
        <dbReference type="SAM" id="MobiDB-lite"/>
    </source>
</evidence>
<comment type="caution">
    <text evidence="2">The sequence shown here is derived from an EMBL/GenBank/DDBJ whole genome shotgun (WGS) entry which is preliminary data.</text>
</comment>
<dbReference type="Proteomes" id="UP000186817">
    <property type="component" value="Unassembled WGS sequence"/>
</dbReference>
<name>A0A1Q9BUI7_SYMMI</name>
<keyword evidence="3" id="KW-1185">Reference proteome</keyword>
<organism evidence="2 3">
    <name type="scientific">Symbiodinium microadriaticum</name>
    <name type="common">Dinoflagellate</name>
    <name type="synonym">Zooxanthella microadriatica</name>
    <dbReference type="NCBI Taxonomy" id="2951"/>
    <lineage>
        <taxon>Eukaryota</taxon>
        <taxon>Sar</taxon>
        <taxon>Alveolata</taxon>
        <taxon>Dinophyceae</taxon>
        <taxon>Suessiales</taxon>
        <taxon>Symbiodiniaceae</taxon>
        <taxon>Symbiodinium</taxon>
    </lineage>
</organism>
<reference evidence="2 3" key="1">
    <citation type="submission" date="2016-02" db="EMBL/GenBank/DDBJ databases">
        <title>Genome analysis of coral dinoflagellate symbionts highlights evolutionary adaptations to a symbiotic lifestyle.</title>
        <authorList>
            <person name="Aranda M."/>
            <person name="Li Y."/>
            <person name="Liew Y.J."/>
            <person name="Baumgarten S."/>
            <person name="Simakov O."/>
            <person name="Wilson M."/>
            <person name="Piel J."/>
            <person name="Ashoor H."/>
            <person name="Bougouffa S."/>
            <person name="Bajic V.B."/>
            <person name="Ryu T."/>
            <person name="Ravasi T."/>
            <person name="Bayer T."/>
            <person name="Micklem G."/>
            <person name="Kim H."/>
            <person name="Bhak J."/>
            <person name="Lajeunesse T.C."/>
            <person name="Voolstra C.R."/>
        </authorList>
    </citation>
    <scope>NUCLEOTIDE SEQUENCE [LARGE SCALE GENOMIC DNA]</scope>
    <source>
        <strain evidence="2 3">CCMP2467</strain>
    </source>
</reference>